<dbReference type="RefSeq" id="WP_157114392.1">
    <property type="nucleotide sequence ID" value="NZ_JAAXOS010000030.1"/>
</dbReference>
<sequence>MTTLVHMGDAMNSSSSGLVSGHYHLFSARHPANAVGVHPDDMHSGTVSKPVKVLGSEVPPSIWEVVVKANGKVRLYIKHLQLRSVYDKYIYASHPKIGQPEPGQEWTIEPTSTGRCRIRSTQNWTKDSVWFVLDIDPVALQEATEPVPLSQEWMFEPIQSRS</sequence>
<proteinExistence type="predicted"/>
<gene>
    <name evidence="1" type="ORF">HGB38_34825</name>
</gene>
<dbReference type="AlphaFoldDB" id="A0A7X6R783"/>
<reference evidence="1 2" key="1">
    <citation type="submission" date="2020-04" db="EMBL/GenBank/DDBJ databases">
        <title>MicrobeNet Type strains.</title>
        <authorList>
            <person name="Nicholson A.C."/>
        </authorList>
    </citation>
    <scope>NUCLEOTIDE SEQUENCE [LARGE SCALE GENOMIC DNA]</scope>
    <source>
        <strain evidence="1 2">DSM 44956</strain>
    </source>
</reference>
<organism evidence="1 2">
    <name type="scientific">Nocardia gamkensis</name>
    <dbReference type="NCBI Taxonomy" id="352869"/>
    <lineage>
        <taxon>Bacteria</taxon>
        <taxon>Bacillati</taxon>
        <taxon>Actinomycetota</taxon>
        <taxon>Actinomycetes</taxon>
        <taxon>Mycobacteriales</taxon>
        <taxon>Nocardiaceae</taxon>
        <taxon>Nocardia</taxon>
    </lineage>
</organism>
<dbReference type="EMBL" id="JAAXOS010000030">
    <property type="protein sequence ID" value="NKY31328.1"/>
    <property type="molecule type" value="Genomic_DNA"/>
</dbReference>
<dbReference type="Proteomes" id="UP000540698">
    <property type="component" value="Unassembled WGS sequence"/>
</dbReference>
<name>A0A7X6R783_9NOCA</name>
<protein>
    <submittedName>
        <fullName evidence="1">Uncharacterized protein</fullName>
    </submittedName>
</protein>
<keyword evidence="2" id="KW-1185">Reference proteome</keyword>
<comment type="caution">
    <text evidence="1">The sequence shown here is derived from an EMBL/GenBank/DDBJ whole genome shotgun (WGS) entry which is preliminary data.</text>
</comment>
<dbReference type="Gene3D" id="2.80.10.50">
    <property type="match status" value="1"/>
</dbReference>
<evidence type="ECO:0000313" key="2">
    <source>
        <dbReference type="Proteomes" id="UP000540698"/>
    </source>
</evidence>
<evidence type="ECO:0000313" key="1">
    <source>
        <dbReference type="EMBL" id="NKY31328.1"/>
    </source>
</evidence>
<accession>A0A7X6R783</accession>